<dbReference type="Pfam" id="PF21760">
    <property type="entry name" value="SecD_1st"/>
    <property type="match status" value="1"/>
</dbReference>
<dbReference type="InterPro" id="IPR022813">
    <property type="entry name" value="SecD/SecF_arch_bac"/>
</dbReference>
<dbReference type="NCBIfam" id="TIGR01129">
    <property type="entry name" value="secD"/>
    <property type="match status" value="1"/>
</dbReference>
<evidence type="ECO:0000256" key="4">
    <source>
        <dbReference type="ARBA" id="ARBA00022692"/>
    </source>
</evidence>
<evidence type="ECO:0000259" key="12">
    <source>
        <dbReference type="Pfam" id="PF22599"/>
    </source>
</evidence>
<feature type="domain" description="SecDF P1 head subdomain" evidence="12">
    <location>
        <begin position="255"/>
        <end position="358"/>
    </location>
</feature>
<dbReference type="GO" id="GO:0015450">
    <property type="term" value="F:protein-transporting ATPase activity"/>
    <property type="evidence" value="ECO:0007669"/>
    <property type="project" value="InterPro"/>
</dbReference>
<dbReference type="FunFam" id="1.20.1640.10:FF:000004">
    <property type="entry name" value="Protein translocase subunit SecD"/>
    <property type="match status" value="1"/>
</dbReference>
<gene>
    <name evidence="9 13" type="primary">secD</name>
    <name evidence="13" type="ORF">FHP25_07085</name>
</gene>
<comment type="subunit">
    <text evidence="9">Forms a complex with SecF. Part of the essential Sec protein translocation apparatus which comprises SecA, SecYEG and auxiliary proteins SecDF-YajC and YidC.</text>
</comment>
<keyword evidence="2 9" id="KW-0813">Transport</keyword>
<evidence type="ECO:0000256" key="5">
    <source>
        <dbReference type="ARBA" id="ARBA00022927"/>
    </source>
</evidence>
<keyword evidence="7 9" id="KW-0811">Translocation</keyword>
<dbReference type="PANTHER" id="PTHR30081">
    <property type="entry name" value="PROTEIN-EXPORT MEMBRANE PROTEIN SEC"/>
    <property type="match status" value="1"/>
</dbReference>
<comment type="caution">
    <text evidence="9">Lacks conserved residue(s) required for the propagation of feature annotation.</text>
</comment>
<dbReference type="InterPro" id="IPR054384">
    <property type="entry name" value="SecDF_P1_head"/>
</dbReference>
<evidence type="ECO:0000256" key="8">
    <source>
        <dbReference type="ARBA" id="ARBA00023136"/>
    </source>
</evidence>
<keyword evidence="6 9" id="KW-1133">Transmembrane helix</keyword>
<feature type="domain" description="Protein export membrane protein SecD/SecF C-terminal" evidence="10">
    <location>
        <begin position="361"/>
        <end position="532"/>
    </location>
</feature>
<sequence length="542" mass="59005">MLTLPRWQNWTITGIVLLSLLLALPNLLPTAVLNYLPQWYAANIISLGLDLRGGAHLLFDVDVRSVVRQRLTDLSDSIRTELRKQQLQVREIASDGTSLTVSLRDAADAARIADIIRNLESGLLDVTTVAPTTLRVAYTQQELTRRRQQVLDQSIEVVRKRVDETGTKEPTIQRQGDERVLVQVPGVENPDDLIKLISTTAKMEFRLEGVGATILRPTKEGWDAVWPELAKSERWQKESNKTLIAEEICRRQATACMPVSRRVVVSGEELTDAQATFDQQTNRPIVSFRFTTSGGRAFCRATTDNINKPLAIVLDERVISAPVIQSAICGGSGIITGSFTSQQTNDLALQLRSGALPATLTVIERRTVGADLGADAIRAGTIAAVVGTALVVLFMFLSYGPTFGGFANLAMAVNLLMVFAGMSVLGASLTLPGIAGLVLTVGMAVDSNVLIYERVREEQSLGRSAMSALTAGYERAMSAIIDANLTTLIAGVLMFGFGSGPIKGFATTLSLGLLTSMFSSTIFTRMVLAQWMRWRRPRELVI</sequence>
<evidence type="ECO:0000256" key="7">
    <source>
        <dbReference type="ARBA" id="ARBA00023010"/>
    </source>
</evidence>
<reference evidence="13 14" key="1">
    <citation type="submission" date="2019-06" db="EMBL/GenBank/DDBJ databases">
        <title>New taxonomy in bacterial strain CC-CFT640, isolated from vineyard.</title>
        <authorList>
            <person name="Lin S.-Y."/>
            <person name="Tsai C.-F."/>
            <person name="Young C.-C."/>
        </authorList>
    </citation>
    <scope>NUCLEOTIDE SEQUENCE [LARGE SCALE GENOMIC DNA]</scope>
    <source>
        <strain evidence="13 14">CC-CFT640</strain>
    </source>
</reference>
<evidence type="ECO:0000256" key="1">
    <source>
        <dbReference type="ARBA" id="ARBA00004651"/>
    </source>
</evidence>
<dbReference type="RefSeq" id="WP_147846222.1">
    <property type="nucleotide sequence ID" value="NZ_VDUZ01000006.1"/>
</dbReference>
<dbReference type="PANTHER" id="PTHR30081:SF1">
    <property type="entry name" value="PROTEIN TRANSLOCASE SUBUNIT SECD"/>
    <property type="match status" value="1"/>
</dbReference>
<dbReference type="Proteomes" id="UP000321638">
    <property type="component" value="Unassembled WGS sequence"/>
</dbReference>
<keyword evidence="4 9" id="KW-0812">Transmembrane</keyword>
<evidence type="ECO:0000256" key="9">
    <source>
        <dbReference type="HAMAP-Rule" id="MF_01463"/>
    </source>
</evidence>
<dbReference type="InterPro" id="IPR048634">
    <property type="entry name" value="SecD_SecF_C"/>
</dbReference>
<dbReference type="GO" id="GO:0005886">
    <property type="term" value="C:plasma membrane"/>
    <property type="evidence" value="ECO:0007669"/>
    <property type="project" value="UniProtKB-SubCell"/>
</dbReference>
<feature type="domain" description="Protein translocase subunit SecDF P1" evidence="11">
    <location>
        <begin position="151"/>
        <end position="207"/>
    </location>
</feature>
<protein>
    <recommendedName>
        <fullName evidence="9">Protein translocase subunit SecD</fullName>
    </recommendedName>
</protein>
<evidence type="ECO:0000259" key="11">
    <source>
        <dbReference type="Pfam" id="PF21760"/>
    </source>
</evidence>
<feature type="transmembrane region" description="Helical" evidence="9">
    <location>
        <begin position="509"/>
        <end position="528"/>
    </location>
</feature>
<dbReference type="EMBL" id="VDUZ01000006">
    <property type="protein sequence ID" value="TXL78751.1"/>
    <property type="molecule type" value="Genomic_DNA"/>
</dbReference>
<evidence type="ECO:0000313" key="13">
    <source>
        <dbReference type="EMBL" id="TXL78751.1"/>
    </source>
</evidence>
<evidence type="ECO:0000256" key="2">
    <source>
        <dbReference type="ARBA" id="ARBA00022448"/>
    </source>
</evidence>
<dbReference type="Gene3D" id="1.20.1640.10">
    <property type="entry name" value="Multidrug efflux transporter AcrB transmembrane domain"/>
    <property type="match status" value="1"/>
</dbReference>
<comment type="subcellular location">
    <subcellularLocation>
        <location evidence="1 9">Cell membrane</location>
        <topology evidence="1 9">Multi-pass membrane protein</topology>
    </subcellularLocation>
</comment>
<feature type="transmembrane region" description="Helical" evidence="9">
    <location>
        <begin position="476"/>
        <end position="497"/>
    </location>
</feature>
<comment type="similarity">
    <text evidence="9">Belongs to the SecD/SecF family. SecD subfamily.</text>
</comment>
<organism evidence="13 14">
    <name type="scientific">Vineibacter terrae</name>
    <dbReference type="NCBI Taxonomy" id="2586908"/>
    <lineage>
        <taxon>Bacteria</taxon>
        <taxon>Pseudomonadati</taxon>
        <taxon>Pseudomonadota</taxon>
        <taxon>Alphaproteobacteria</taxon>
        <taxon>Hyphomicrobiales</taxon>
        <taxon>Vineibacter</taxon>
    </lineage>
</organism>
<accession>A0A5C8PSK0</accession>
<dbReference type="OrthoDB" id="9805019at2"/>
<evidence type="ECO:0000259" key="10">
    <source>
        <dbReference type="Pfam" id="PF02355"/>
    </source>
</evidence>
<dbReference type="NCBIfam" id="TIGR00916">
    <property type="entry name" value="2A0604s01"/>
    <property type="match status" value="1"/>
</dbReference>
<keyword evidence="3 9" id="KW-1003">Cell membrane</keyword>
<keyword evidence="14" id="KW-1185">Reference proteome</keyword>
<dbReference type="InterPro" id="IPR005791">
    <property type="entry name" value="SecD"/>
</dbReference>
<dbReference type="Gene3D" id="3.30.70.3400">
    <property type="match status" value="2"/>
</dbReference>
<dbReference type="Pfam" id="PF22599">
    <property type="entry name" value="SecDF_P1_head"/>
    <property type="match status" value="1"/>
</dbReference>
<dbReference type="Gene3D" id="3.30.1360.200">
    <property type="match status" value="1"/>
</dbReference>
<dbReference type="InterPro" id="IPR048631">
    <property type="entry name" value="SecD_1st"/>
</dbReference>
<feature type="transmembrane region" description="Helical" evidence="9">
    <location>
        <begin position="376"/>
        <end position="397"/>
    </location>
</feature>
<keyword evidence="8 9" id="KW-0472">Membrane</keyword>
<dbReference type="InterPro" id="IPR001036">
    <property type="entry name" value="Acrflvin-R"/>
</dbReference>
<dbReference type="PRINTS" id="PR00702">
    <property type="entry name" value="ACRIFLAVINRP"/>
</dbReference>
<dbReference type="Pfam" id="PF02355">
    <property type="entry name" value="SecD_SecF_C"/>
    <property type="match status" value="1"/>
</dbReference>
<evidence type="ECO:0000256" key="3">
    <source>
        <dbReference type="ARBA" id="ARBA00022475"/>
    </source>
</evidence>
<dbReference type="GO" id="GO:0065002">
    <property type="term" value="P:intracellular protein transmembrane transport"/>
    <property type="evidence" value="ECO:0007669"/>
    <property type="project" value="UniProtKB-UniRule"/>
</dbReference>
<dbReference type="SUPFAM" id="SSF82866">
    <property type="entry name" value="Multidrug efflux transporter AcrB transmembrane domain"/>
    <property type="match status" value="1"/>
</dbReference>
<dbReference type="InterPro" id="IPR055344">
    <property type="entry name" value="SecD_SecF_C_bact"/>
</dbReference>
<evidence type="ECO:0000313" key="14">
    <source>
        <dbReference type="Proteomes" id="UP000321638"/>
    </source>
</evidence>
<evidence type="ECO:0000256" key="6">
    <source>
        <dbReference type="ARBA" id="ARBA00022989"/>
    </source>
</evidence>
<dbReference type="AlphaFoldDB" id="A0A5C8PSK0"/>
<dbReference type="HAMAP" id="MF_01463_B">
    <property type="entry name" value="SecD_B"/>
    <property type="match status" value="1"/>
</dbReference>
<name>A0A5C8PSK0_9HYPH</name>
<keyword evidence="5 9" id="KW-0653">Protein transport</keyword>
<proteinExistence type="inferred from homology"/>
<dbReference type="GO" id="GO:0043952">
    <property type="term" value="P:protein transport by the Sec complex"/>
    <property type="evidence" value="ECO:0007669"/>
    <property type="project" value="UniProtKB-UniRule"/>
</dbReference>
<comment type="caution">
    <text evidence="13">The sequence shown here is derived from an EMBL/GenBank/DDBJ whole genome shotgun (WGS) entry which is preliminary data.</text>
</comment>
<comment type="function">
    <text evidence="9">Part of the Sec protein translocase complex. Interacts with the SecYEG preprotein conducting channel. SecDF uses the proton motive force (PMF) to complete protein translocation after the ATP-dependent function of SecA.</text>
</comment>
<dbReference type="GO" id="GO:0006605">
    <property type="term" value="P:protein targeting"/>
    <property type="evidence" value="ECO:0007669"/>
    <property type="project" value="UniProtKB-UniRule"/>
</dbReference>